<protein>
    <recommendedName>
        <fullName evidence="1">ParB-like N-terminal domain-containing protein</fullName>
    </recommendedName>
</protein>
<evidence type="ECO:0000313" key="2">
    <source>
        <dbReference type="EMBL" id="KAA9324440.1"/>
    </source>
</evidence>
<dbReference type="RefSeq" id="WP_151141225.1">
    <property type="nucleotide sequence ID" value="NZ_VYWW01000001.1"/>
</dbReference>
<dbReference type="OrthoDB" id="9800801at2"/>
<dbReference type="SMART" id="SM00470">
    <property type="entry name" value="ParB"/>
    <property type="match status" value="1"/>
</dbReference>
<dbReference type="Pfam" id="PF02195">
    <property type="entry name" value="ParB_N"/>
    <property type="match status" value="1"/>
</dbReference>
<dbReference type="SUPFAM" id="SSF110849">
    <property type="entry name" value="ParB/Sulfiredoxin"/>
    <property type="match status" value="1"/>
</dbReference>
<sequence length="247" mass="27463">MDVKTVSIDSIKPYPNNPRLNDNAVDKVANSIKEFGFQQPIVVDKDGVVIVGHTRLKAAKKLGLKEVPVVYATNLSEEKANAYRLADNKTGEFAEWDDIKLEDELNLITDIDMTDFGFEDTDIEAYHDDSSEIPSGVISEKFGITPCSVLNGTKAEWLNRKRKWLSLGIDSEVGRENGLTFDVRLAQKAGMGNLVGKSTSLFDPVLAELMYRWFIPKSGGTYTTRSLVVQFVVLSLNNLDITILELT</sequence>
<evidence type="ECO:0000313" key="3">
    <source>
        <dbReference type="Proteomes" id="UP000327236"/>
    </source>
</evidence>
<dbReference type="PANTHER" id="PTHR33375">
    <property type="entry name" value="CHROMOSOME-PARTITIONING PROTEIN PARB-RELATED"/>
    <property type="match status" value="1"/>
</dbReference>
<dbReference type="AlphaFoldDB" id="A0A5N1ILW9"/>
<name>A0A5N1ILW9_LACJE</name>
<organism evidence="2 3">
    <name type="scientific">Lactobacillus jensenii</name>
    <dbReference type="NCBI Taxonomy" id="109790"/>
    <lineage>
        <taxon>Bacteria</taxon>
        <taxon>Bacillati</taxon>
        <taxon>Bacillota</taxon>
        <taxon>Bacilli</taxon>
        <taxon>Lactobacillales</taxon>
        <taxon>Lactobacillaceae</taxon>
        <taxon>Lactobacillus</taxon>
    </lineage>
</organism>
<reference evidence="2 3" key="1">
    <citation type="submission" date="2019-09" db="EMBL/GenBank/DDBJ databases">
        <title>Draft genome sequence assemblies of isolates from the urinary tract.</title>
        <authorList>
            <person name="Mores C.R."/>
            <person name="Putonti C."/>
            <person name="Wolfe A.J."/>
        </authorList>
    </citation>
    <scope>NUCLEOTIDE SEQUENCE [LARGE SCALE GENOMIC DNA]</scope>
    <source>
        <strain evidence="2 3">UMB246</strain>
    </source>
</reference>
<dbReference type="PANTHER" id="PTHR33375:SF1">
    <property type="entry name" value="CHROMOSOME-PARTITIONING PROTEIN PARB-RELATED"/>
    <property type="match status" value="1"/>
</dbReference>
<comment type="caution">
    <text evidence="2">The sequence shown here is derived from an EMBL/GenBank/DDBJ whole genome shotgun (WGS) entry which is preliminary data.</text>
</comment>
<feature type="domain" description="ParB-like N-terminal" evidence="1">
    <location>
        <begin position="4"/>
        <end position="89"/>
    </location>
</feature>
<dbReference type="GO" id="GO:0007059">
    <property type="term" value="P:chromosome segregation"/>
    <property type="evidence" value="ECO:0007669"/>
    <property type="project" value="TreeGrafter"/>
</dbReference>
<proteinExistence type="predicted"/>
<dbReference type="InterPro" id="IPR036086">
    <property type="entry name" value="ParB/Sulfiredoxin_sf"/>
</dbReference>
<dbReference type="Gene3D" id="3.90.1530.10">
    <property type="entry name" value="Conserved hypothetical protein from pyrococcus furiosus pfu- 392566-001, ParB domain"/>
    <property type="match status" value="1"/>
</dbReference>
<gene>
    <name evidence="2" type="ORF">F6H94_00300</name>
</gene>
<dbReference type="GO" id="GO:0005694">
    <property type="term" value="C:chromosome"/>
    <property type="evidence" value="ECO:0007669"/>
    <property type="project" value="TreeGrafter"/>
</dbReference>
<accession>A0A5N1ILW9</accession>
<dbReference type="CDD" id="cd16402">
    <property type="entry name" value="ParB_N_like_MT"/>
    <property type="match status" value="1"/>
</dbReference>
<dbReference type="InterPro" id="IPR003115">
    <property type="entry name" value="ParB_N"/>
</dbReference>
<dbReference type="Proteomes" id="UP000327236">
    <property type="component" value="Unassembled WGS sequence"/>
</dbReference>
<dbReference type="InterPro" id="IPR050336">
    <property type="entry name" value="Chromosome_partition/occlusion"/>
</dbReference>
<dbReference type="EMBL" id="VYWW01000001">
    <property type="protein sequence ID" value="KAA9324440.1"/>
    <property type="molecule type" value="Genomic_DNA"/>
</dbReference>
<evidence type="ECO:0000259" key="1">
    <source>
        <dbReference type="SMART" id="SM00470"/>
    </source>
</evidence>